<sequence length="335" mass="37456">MQNILIVDNDPFTLYIFSGLLKNQSHFIQVFPAGDIPSALEILAQKTIHILITGMHIPETDAFKLALLVSDDPGICTILVTDNASDGLRSKIKAMPSVIHFDQILDLSMLTKRIFTELQIDFGGQFRGLSLSFLLQVIELEGRSCTLLITAKSKSGTLYIINGRLVAARVKRLTSKPAALEILNWQNVRIDIDYKPRELETEIDTPLMTLLLESGRVMDETLSRRHNLRRHTRYDCLVGVEYRIDDTRYQCYMRDLSEGGAYIETEQSVGMGQKMVLTLYSPMLERSCEIGGKVVRKDAGGIGVHFQSIIPEQKQVINSLIESCCSPIASPTGHA</sequence>
<dbReference type="OrthoDB" id="5487947at2"/>
<evidence type="ECO:0000313" key="3">
    <source>
        <dbReference type="EMBL" id="BBO78153.1"/>
    </source>
</evidence>
<dbReference type="Gene3D" id="3.40.50.2300">
    <property type="match status" value="1"/>
</dbReference>
<dbReference type="EMBL" id="AP021875">
    <property type="protein sequence ID" value="BBO78153.1"/>
    <property type="molecule type" value="Genomic_DNA"/>
</dbReference>
<proteinExistence type="predicted"/>
<dbReference type="Proteomes" id="UP000427769">
    <property type="component" value="Chromosome"/>
</dbReference>
<dbReference type="KEGG" id="dwd:DSCW_55700"/>
<gene>
    <name evidence="3" type="ORF">DSCW_55700</name>
</gene>
<dbReference type="CDD" id="cd00156">
    <property type="entry name" value="REC"/>
    <property type="match status" value="1"/>
</dbReference>
<dbReference type="InterPro" id="IPR009875">
    <property type="entry name" value="PilZ_domain"/>
</dbReference>
<dbReference type="Gene3D" id="2.40.10.220">
    <property type="entry name" value="predicted glycosyltransferase like domains"/>
    <property type="match status" value="1"/>
</dbReference>
<dbReference type="SUPFAM" id="SSF52172">
    <property type="entry name" value="CheY-like"/>
    <property type="match status" value="1"/>
</dbReference>
<evidence type="ECO:0000256" key="1">
    <source>
        <dbReference type="PROSITE-ProRule" id="PRU00169"/>
    </source>
</evidence>
<organism evidence="3 4">
    <name type="scientific">Desulfosarcina widdelii</name>
    <dbReference type="NCBI Taxonomy" id="947919"/>
    <lineage>
        <taxon>Bacteria</taxon>
        <taxon>Pseudomonadati</taxon>
        <taxon>Thermodesulfobacteriota</taxon>
        <taxon>Desulfobacteria</taxon>
        <taxon>Desulfobacterales</taxon>
        <taxon>Desulfosarcinaceae</taxon>
        <taxon>Desulfosarcina</taxon>
    </lineage>
</organism>
<dbReference type="SUPFAM" id="SSF141371">
    <property type="entry name" value="PilZ domain-like"/>
    <property type="match status" value="1"/>
</dbReference>
<dbReference type="InterPro" id="IPR001789">
    <property type="entry name" value="Sig_transdc_resp-reg_receiver"/>
</dbReference>
<evidence type="ECO:0000259" key="2">
    <source>
        <dbReference type="PROSITE" id="PS50110"/>
    </source>
</evidence>
<comment type="caution">
    <text evidence="1">Lacks conserved residue(s) required for the propagation of feature annotation.</text>
</comment>
<dbReference type="GO" id="GO:0000160">
    <property type="term" value="P:phosphorelay signal transduction system"/>
    <property type="evidence" value="ECO:0007669"/>
    <property type="project" value="InterPro"/>
</dbReference>
<name>A0A5K7ZEL1_9BACT</name>
<dbReference type="PROSITE" id="PS50110">
    <property type="entry name" value="RESPONSE_REGULATORY"/>
    <property type="match status" value="1"/>
</dbReference>
<dbReference type="RefSeq" id="WP_155306815.1">
    <property type="nucleotide sequence ID" value="NZ_AP021875.1"/>
</dbReference>
<dbReference type="Pfam" id="PF14332">
    <property type="entry name" value="DUF4388"/>
    <property type="match status" value="1"/>
</dbReference>
<evidence type="ECO:0000313" key="4">
    <source>
        <dbReference type="Proteomes" id="UP000427769"/>
    </source>
</evidence>
<dbReference type="GO" id="GO:0035438">
    <property type="term" value="F:cyclic-di-GMP binding"/>
    <property type="evidence" value="ECO:0007669"/>
    <property type="project" value="InterPro"/>
</dbReference>
<protein>
    <recommendedName>
        <fullName evidence="2">Response regulatory domain-containing protein</fullName>
    </recommendedName>
</protein>
<dbReference type="AlphaFoldDB" id="A0A5K7ZEL1"/>
<dbReference type="InterPro" id="IPR011006">
    <property type="entry name" value="CheY-like_superfamily"/>
</dbReference>
<dbReference type="InterPro" id="IPR025497">
    <property type="entry name" value="PatA-like_N"/>
</dbReference>
<keyword evidence="4" id="KW-1185">Reference proteome</keyword>
<feature type="domain" description="Response regulatory" evidence="2">
    <location>
        <begin position="3"/>
        <end position="118"/>
    </location>
</feature>
<accession>A0A5K7ZEL1</accession>
<dbReference type="Pfam" id="PF07238">
    <property type="entry name" value="PilZ"/>
    <property type="match status" value="1"/>
</dbReference>
<reference evidence="3 4" key="1">
    <citation type="submission" date="2019-11" db="EMBL/GenBank/DDBJ databases">
        <title>Comparative genomics of hydrocarbon-degrading Desulfosarcina strains.</title>
        <authorList>
            <person name="Watanabe M."/>
            <person name="Kojima H."/>
            <person name="Fukui M."/>
        </authorList>
    </citation>
    <scope>NUCLEOTIDE SEQUENCE [LARGE SCALE GENOMIC DNA]</scope>
    <source>
        <strain evidence="3 4">PP31</strain>
    </source>
</reference>